<evidence type="ECO:0000259" key="1">
    <source>
        <dbReference type="PROSITE" id="PS51459"/>
    </source>
</evidence>
<dbReference type="Proteomes" id="UP001528040">
    <property type="component" value="Unassembled WGS sequence"/>
</dbReference>
<dbReference type="Gene3D" id="1.10.3290.10">
    <property type="entry name" value="Fido-like domain"/>
    <property type="match status" value="1"/>
</dbReference>
<comment type="caution">
    <text evidence="2">The sequence shown here is derived from an EMBL/GenBank/DDBJ whole genome shotgun (WGS) entry which is preliminary data.</text>
</comment>
<protein>
    <submittedName>
        <fullName evidence="2">Fic family protein</fullName>
    </submittedName>
</protein>
<keyword evidence="3" id="KW-1185">Reference proteome</keyword>
<name>A0ABT4W519_9RHOB</name>
<accession>A0ABT4W519</accession>
<dbReference type="InterPro" id="IPR025230">
    <property type="entry name" value="DUF4172"/>
</dbReference>
<reference evidence="2 3" key="1">
    <citation type="submission" date="2023-01" db="EMBL/GenBank/DDBJ databases">
        <authorList>
            <person name="Yoon J.-W."/>
        </authorList>
    </citation>
    <scope>NUCLEOTIDE SEQUENCE [LARGE SCALE GENOMIC DNA]</scope>
    <source>
        <strain evidence="2 3">KMU-50</strain>
    </source>
</reference>
<feature type="domain" description="Fido" evidence="1">
    <location>
        <begin position="114"/>
        <end position="271"/>
    </location>
</feature>
<dbReference type="InterPro" id="IPR036388">
    <property type="entry name" value="WH-like_DNA-bd_sf"/>
</dbReference>
<dbReference type="EMBL" id="JAQIIO010000012">
    <property type="protein sequence ID" value="MDA5095608.1"/>
    <property type="molecule type" value="Genomic_DNA"/>
</dbReference>
<evidence type="ECO:0000313" key="2">
    <source>
        <dbReference type="EMBL" id="MDA5095608.1"/>
    </source>
</evidence>
<dbReference type="Pfam" id="PF13776">
    <property type="entry name" value="DUF4172"/>
    <property type="match status" value="1"/>
</dbReference>
<dbReference type="PANTHER" id="PTHR13504:SF33">
    <property type="entry name" value="FIC FAMILY PROTEIN"/>
    <property type="match status" value="1"/>
</dbReference>
<dbReference type="SUPFAM" id="SSF140931">
    <property type="entry name" value="Fic-like"/>
    <property type="match status" value="1"/>
</dbReference>
<dbReference type="RefSeq" id="WP_271055320.1">
    <property type="nucleotide sequence ID" value="NZ_JAQIIO010000012.1"/>
</dbReference>
<dbReference type="InterPro" id="IPR036597">
    <property type="entry name" value="Fido-like_dom_sf"/>
</dbReference>
<proteinExistence type="predicted"/>
<dbReference type="Pfam" id="PF02661">
    <property type="entry name" value="Fic"/>
    <property type="match status" value="1"/>
</dbReference>
<organism evidence="2 3">
    <name type="scientific">Aliiroseovarius salicola</name>
    <dbReference type="NCBI Taxonomy" id="3009082"/>
    <lineage>
        <taxon>Bacteria</taxon>
        <taxon>Pseudomonadati</taxon>
        <taxon>Pseudomonadota</taxon>
        <taxon>Alphaproteobacteria</taxon>
        <taxon>Rhodobacterales</taxon>
        <taxon>Paracoccaceae</taxon>
        <taxon>Aliiroseovarius</taxon>
    </lineage>
</organism>
<evidence type="ECO:0000313" key="3">
    <source>
        <dbReference type="Proteomes" id="UP001528040"/>
    </source>
</evidence>
<dbReference type="PROSITE" id="PS51459">
    <property type="entry name" value="FIDO"/>
    <property type="match status" value="1"/>
</dbReference>
<dbReference type="InterPro" id="IPR003812">
    <property type="entry name" value="Fido"/>
</dbReference>
<dbReference type="PANTHER" id="PTHR13504">
    <property type="entry name" value="FIDO DOMAIN-CONTAINING PROTEIN DDB_G0283145"/>
    <property type="match status" value="1"/>
</dbReference>
<gene>
    <name evidence="2" type="ORF">O2N63_16075</name>
</gene>
<dbReference type="InterPro" id="IPR040198">
    <property type="entry name" value="Fido_containing"/>
</dbReference>
<dbReference type="Gene3D" id="1.10.10.10">
    <property type="entry name" value="Winged helix-like DNA-binding domain superfamily/Winged helix DNA-binding domain"/>
    <property type="match status" value="1"/>
</dbReference>
<sequence length="371" mass="41368">MQYIHQKPDWPSFKWDAEKITERLAQVRHRQGRLVGRMEALGFDLQAEAVLRMLTEDVTKSSEIEGEHLDKAQVRSSIAQRLGIDIGGVLPVDRNVDGVVEMMLDATQNFARPLTKERLFAWHAALFPTGHSGMTRITVGDWRPESTGAMQVISGPYGREKVHFIAPDAARLPDEMTRFLNWFEAEQDLDGVLKAAIAHLHFVTIHPFEDGNGRIARAIADMALARSEGTAQRFYSMSGQIRADRASYYTVLEQVQKGGVEITDWLIWFLDCLGRAFDGAEAILATVLDKARVWETLKGEVLNPRQQEMINRLVDGFEGKLTSSKWAKITKTSSDTALRDINDLVGRGILARETAGGRSTSYVLSVDGQGG</sequence>